<keyword evidence="2" id="KW-1185">Reference proteome</keyword>
<reference evidence="1" key="1">
    <citation type="submission" date="2022-08" db="EMBL/GenBank/DDBJ databases">
        <title>Genome Sequence of Pycnoporus sanguineus.</title>
        <authorList>
            <person name="Buettner E."/>
        </authorList>
    </citation>
    <scope>NUCLEOTIDE SEQUENCE</scope>
    <source>
        <strain evidence="1">CG-C14</strain>
    </source>
</reference>
<protein>
    <submittedName>
        <fullName evidence="1">Uncharacterized protein</fullName>
    </submittedName>
</protein>
<sequence length="164" mass="18348">MGDIWKRQAADQVIPGSRRLAKPNALMFFHIPLAESYSAPDLDPKTGRALDRGISDLEEPGAAKRQAVLPQGPASGIRKRPSCWWPYPRITENCRRVKGIWLCFGGGGSYSGYGKIGFDRRFRIYDISDYGETIRTYKRTEHDEIVDDMILAGRGAPSPYEGVV</sequence>
<organism evidence="1 2">
    <name type="scientific">Trametes sanguinea</name>
    <dbReference type="NCBI Taxonomy" id="158606"/>
    <lineage>
        <taxon>Eukaryota</taxon>
        <taxon>Fungi</taxon>
        <taxon>Dikarya</taxon>
        <taxon>Basidiomycota</taxon>
        <taxon>Agaricomycotina</taxon>
        <taxon>Agaricomycetes</taxon>
        <taxon>Polyporales</taxon>
        <taxon>Polyporaceae</taxon>
        <taxon>Trametes</taxon>
    </lineage>
</organism>
<dbReference type="EMBL" id="JANSHE010004013">
    <property type="protein sequence ID" value="KAJ2981906.1"/>
    <property type="molecule type" value="Genomic_DNA"/>
</dbReference>
<comment type="caution">
    <text evidence="1">The sequence shown here is derived from an EMBL/GenBank/DDBJ whole genome shotgun (WGS) entry which is preliminary data.</text>
</comment>
<evidence type="ECO:0000313" key="2">
    <source>
        <dbReference type="Proteomes" id="UP001144978"/>
    </source>
</evidence>
<evidence type="ECO:0000313" key="1">
    <source>
        <dbReference type="EMBL" id="KAJ2981906.1"/>
    </source>
</evidence>
<dbReference type="Proteomes" id="UP001144978">
    <property type="component" value="Unassembled WGS sequence"/>
</dbReference>
<accession>A0ACC1NTK3</accession>
<proteinExistence type="predicted"/>
<name>A0ACC1NTK3_9APHY</name>
<gene>
    <name evidence="1" type="ORF">NUW54_g10814</name>
</gene>